<dbReference type="Gene3D" id="3.30.40.10">
    <property type="entry name" value="Zinc/RING finger domain, C3HC4 (zinc finger)"/>
    <property type="match status" value="1"/>
</dbReference>
<dbReference type="GO" id="GO:0008270">
    <property type="term" value="F:zinc ion binding"/>
    <property type="evidence" value="ECO:0007669"/>
    <property type="project" value="UniProtKB-KW"/>
</dbReference>
<organism evidence="8 9">
    <name type="scientific">Rhododendron williamsianum</name>
    <dbReference type="NCBI Taxonomy" id="262921"/>
    <lineage>
        <taxon>Eukaryota</taxon>
        <taxon>Viridiplantae</taxon>
        <taxon>Streptophyta</taxon>
        <taxon>Embryophyta</taxon>
        <taxon>Tracheophyta</taxon>
        <taxon>Spermatophyta</taxon>
        <taxon>Magnoliopsida</taxon>
        <taxon>eudicotyledons</taxon>
        <taxon>Gunneridae</taxon>
        <taxon>Pentapetalae</taxon>
        <taxon>asterids</taxon>
        <taxon>Ericales</taxon>
        <taxon>Ericaceae</taxon>
        <taxon>Ericoideae</taxon>
        <taxon>Rhodoreae</taxon>
        <taxon>Rhododendron</taxon>
    </lineage>
</organism>
<protein>
    <recommendedName>
        <fullName evidence="7">RING-type domain-containing protein</fullName>
    </recommendedName>
</protein>
<feature type="non-terminal residue" evidence="8">
    <location>
        <position position="1"/>
    </location>
</feature>
<dbReference type="Proteomes" id="UP000428333">
    <property type="component" value="Linkage Group LG06"/>
</dbReference>
<evidence type="ECO:0000313" key="9">
    <source>
        <dbReference type="Proteomes" id="UP000428333"/>
    </source>
</evidence>
<keyword evidence="4" id="KW-0862">Zinc</keyword>
<dbReference type="InterPro" id="IPR001841">
    <property type="entry name" value="Znf_RING"/>
</dbReference>
<dbReference type="GO" id="GO:0016020">
    <property type="term" value="C:membrane"/>
    <property type="evidence" value="ECO:0007669"/>
    <property type="project" value="UniProtKB-SubCell"/>
</dbReference>
<reference evidence="8 9" key="1">
    <citation type="journal article" date="2019" name="Genome Biol. Evol.">
        <title>The Rhododendron genome and chromosomal organization provide insight into shared whole-genome duplications across the heath family (Ericaceae).</title>
        <authorList>
            <person name="Soza V.L."/>
            <person name="Lindsley D."/>
            <person name="Waalkes A."/>
            <person name="Ramage E."/>
            <person name="Patwardhan R.P."/>
            <person name="Burton J.N."/>
            <person name="Adey A."/>
            <person name="Kumar A."/>
            <person name="Qiu R."/>
            <person name="Shendure J."/>
            <person name="Hall B."/>
        </authorList>
    </citation>
    <scope>NUCLEOTIDE SEQUENCE [LARGE SCALE GENOMIC DNA]</scope>
    <source>
        <strain evidence="8">RSF 1966-606</strain>
    </source>
</reference>
<evidence type="ECO:0000256" key="2">
    <source>
        <dbReference type="ARBA" id="ARBA00022723"/>
    </source>
</evidence>
<evidence type="ECO:0000256" key="1">
    <source>
        <dbReference type="ARBA" id="ARBA00004370"/>
    </source>
</evidence>
<evidence type="ECO:0000256" key="4">
    <source>
        <dbReference type="ARBA" id="ARBA00022833"/>
    </source>
</evidence>
<keyword evidence="9" id="KW-1185">Reference proteome</keyword>
<dbReference type="InterPro" id="IPR013083">
    <property type="entry name" value="Znf_RING/FYVE/PHD"/>
</dbReference>
<dbReference type="AlphaFoldDB" id="A0A6A4LG59"/>
<keyword evidence="2" id="KW-0479">Metal-binding</keyword>
<proteinExistence type="predicted"/>
<evidence type="ECO:0000259" key="7">
    <source>
        <dbReference type="PROSITE" id="PS50089"/>
    </source>
</evidence>
<feature type="domain" description="RING-type" evidence="7">
    <location>
        <begin position="166"/>
        <end position="227"/>
    </location>
</feature>
<dbReference type="EMBL" id="QEFC01001422">
    <property type="protein sequence ID" value="KAE9458243.1"/>
    <property type="molecule type" value="Genomic_DNA"/>
</dbReference>
<keyword evidence="5" id="KW-0472">Membrane</keyword>
<accession>A0A6A4LG59</accession>
<evidence type="ECO:0000256" key="3">
    <source>
        <dbReference type="ARBA" id="ARBA00022771"/>
    </source>
</evidence>
<comment type="subcellular location">
    <subcellularLocation>
        <location evidence="1">Membrane</location>
    </subcellularLocation>
</comment>
<dbReference type="SUPFAM" id="SSF57850">
    <property type="entry name" value="RING/U-box"/>
    <property type="match status" value="1"/>
</dbReference>
<sequence>EAVCSWGLTKLGGIETGFPVRLMKKTVVAVVTCSLALGGATVGTISGAIKGQTTETGFLRGSGIGAVAGAITAVQLLESRAHGEPFSKVALLFSLMNGKVFREWVTPAVLKAYQWQVSALEASFSENSDIFGINGGRGLSQDYIKKLPKCKFSPNSRKRPGYATSCIVCLESFSFTRGTNSHLLSSLQSQDFKNGDLIRVLPSCGHSFHLRCIDDWLTIHGSCPVCRGDV</sequence>
<evidence type="ECO:0000313" key="8">
    <source>
        <dbReference type="EMBL" id="KAE9458243.1"/>
    </source>
</evidence>
<dbReference type="SMART" id="SM00184">
    <property type="entry name" value="RING"/>
    <property type="match status" value="1"/>
</dbReference>
<dbReference type="PANTHER" id="PTHR46151:SF12">
    <property type="entry name" value="RING_U-BOX SUPERFAMILY PROTEIN"/>
    <property type="match status" value="1"/>
</dbReference>
<dbReference type="PANTHER" id="PTHR46151">
    <property type="entry name" value="NEP1-INTERACTING PROTEIN-LIKE 2"/>
    <property type="match status" value="1"/>
</dbReference>
<name>A0A6A4LG59_9ERIC</name>
<dbReference type="PROSITE" id="PS50089">
    <property type="entry name" value="ZF_RING_2"/>
    <property type="match status" value="1"/>
</dbReference>
<dbReference type="OrthoDB" id="8062037at2759"/>
<dbReference type="Pfam" id="PF13639">
    <property type="entry name" value="zf-RING_2"/>
    <property type="match status" value="1"/>
</dbReference>
<comment type="caution">
    <text evidence="8">The sequence shown here is derived from an EMBL/GenBank/DDBJ whole genome shotgun (WGS) entry which is preliminary data.</text>
</comment>
<gene>
    <name evidence="8" type="ORF">C3L33_09861</name>
</gene>
<evidence type="ECO:0000256" key="5">
    <source>
        <dbReference type="ARBA" id="ARBA00023136"/>
    </source>
</evidence>
<evidence type="ECO:0000256" key="6">
    <source>
        <dbReference type="PROSITE-ProRule" id="PRU00175"/>
    </source>
</evidence>
<keyword evidence="3 6" id="KW-0863">Zinc-finger</keyword>